<dbReference type="EMBL" id="KY684108">
    <property type="protein sequence ID" value="ARF11273.1"/>
    <property type="molecule type" value="Genomic_DNA"/>
</dbReference>
<organism evidence="2">
    <name type="scientific">Klosneuvirus KNV1</name>
    <dbReference type="NCBI Taxonomy" id="1977640"/>
    <lineage>
        <taxon>Viruses</taxon>
        <taxon>Varidnaviria</taxon>
        <taxon>Bamfordvirae</taxon>
        <taxon>Nucleocytoviricota</taxon>
        <taxon>Megaviricetes</taxon>
        <taxon>Imitervirales</taxon>
        <taxon>Mimiviridae</taxon>
        <taxon>Klosneuvirinae</taxon>
        <taxon>Klosneuvirus</taxon>
    </lineage>
</organism>
<gene>
    <name evidence="2" type="ORF">Klosneuvirus_1_130</name>
</gene>
<accession>A0A1V0SHT8</accession>
<keyword evidence="1" id="KW-0175">Coiled coil</keyword>
<evidence type="ECO:0000256" key="1">
    <source>
        <dbReference type="SAM" id="Coils"/>
    </source>
</evidence>
<sequence length="1625" mass="192057">MYIDKIDELVDKIIDDFYNRIFLDKKAMKMFEEINFIKYQLDINNLLNGYFETIDKEDIIKILQDEINTQKMIDFIKKYIMYYTFATFAFYYKGKQDTFINNIIEFSKNQPKFNFKIENFFNSESNATTISMYILIKHVLEFMNASTVKINQMSKNPNYNDAKDFLDKLGPELVESLKLKNFNGKIGEQAHNIIKTIIILELYIKTDKKDVYKFLEKEETTAGEFIYIDIVMPRVEFIDYQAIELSLSQKDVERGLATEIYNLLVEHEESGRMKDLTHDEKILALIDSKLLIPITEDFLLYHKETEKYEGQASTKSTIVKRKEDTKIKYIINKIDNATELFSKNTKEKSDIKNDTEKIFYPPLADRRAILVNAIEDIKIITKLENQGLKAIENNEYYHDLINYKRYPYINFKDFQKNGLSLLPDKTIDAIRSINFEKVNIHNKNKNIQFRVGSEGLPVNIIGFIIASRSSDIKCFKLKDFIDVRKVGITESDKNVKKIENGYTTTLKILDKTLLSKKNKKRPPIYWMLDLDKDKIKMENYDVSGKMDVNEQSKIVITSLYDQIITILNDKIIKYIKNDSITLQKFYKIINQINNKILTISDDESYNDLRKIIFDQKTIRLEDQYDIKEDEFPGLFGKVIELPSVKPKESKQFHVIKLEKTIEYKGIEIEEMEAEKYGAICQHNITWDNMMAIRKKNPNRFSEMLFEFYQQYVEKNYENDYICKSCGTQINLKDYVVDGSYDGDGRFVSFSIPMEIPLEDIPEYEKYKKSIENLGKYVDRIANIGNINTLHGTSATIKGRIKRVVKDAIDLILIHNTNLKPIYNERRETLVKYGINKNLSNFFIFELDNNIFVYSTKDKDKFKPIKRNNIVTYLLFLIIIELSDTQIYYMTGDKICNYFVFEKYGIAWFNDIKIRKNNGDDLVPILNYKVLCYIIFYMSCLLTKNNMWHYESTDKKKKFDPNIQKTIIHTLIDFINSVLEIYGQKKKNFIYDIVANKFFHKLNSTFMNDDILKKLKSYEDKKRAIVEKKTKKTSEDDQSIIVAGEYTRGDYSEIPEWMTIKIAKSFIPRRIDEFEHYHDLSDLTNDTNGKFHKFIIDGKNLKCELCSKILLELKDTNKDDIKEKYIEQQQINLAKKYCLSGELHNFIYEHESKCNICTKCHFKELQNISTKDLNELSKLINNMKNEQNNVLEKERRIYQSKEEKRLDKNKKIINEMKSAYGESKRHKEDFYKFIDNFIKKIESIIGKDINLNASDIFLRHDSYIIDHDHNGNMLDKPFTIIDDGNKMSYKSNHPFFKRDVVSYVNYKLQIEVFYNAETKLLLGYKEKNKETQYAKTRNIYLKTNYSILNILKMFGYNSKFIHLKSEIDKNMEIYKDKNMSLTQYVSDLSRSRINILKKIISDIQRYVHRVGYNFDIKEGIKTIGDETDPDAFLLKYKNKLTGIVTNDKEKKIKFMKNWKVVKTDLTHEKLGNKPININPDDKYVLFENVSDYDYSGNIILFYIIQELGKLIDMNTDKFVKTSLTYLLLDIIVRLHNEYNEEKHYTNKEIKRFIYSIDIADPYQHIHEEMEELHEELAEGKDLEAELEGKTEEAEQKYDDMEENDAIDVDQDGMDYEVDYADGVNMN</sequence>
<evidence type="ECO:0000313" key="2">
    <source>
        <dbReference type="EMBL" id="ARF11273.1"/>
    </source>
</evidence>
<feature type="coiled-coil region" evidence="1">
    <location>
        <begin position="1561"/>
        <end position="1602"/>
    </location>
</feature>
<proteinExistence type="predicted"/>
<name>A0A1V0SHT8_9VIRU</name>
<reference evidence="2" key="1">
    <citation type="journal article" date="2017" name="Science">
        <title>Giant viruses with an expanded complement of translation system components.</title>
        <authorList>
            <person name="Schulz F."/>
            <person name="Yutin N."/>
            <person name="Ivanova N.N."/>
            <person name="Ortega D.R."/>
            <person name="Lee T.K."/>
            <person name="Vierheilig J."/>
            <person name="Daims H."/>
            <person name="Horn M."/>
            <person name="Wagner M."/>
            <person name="Jensen G.J."/>
            <person name="Kyrpides N.C."/>
            <person name="Koonin E.V."/>
            <person name="Woyke T."/>
        </authorList>
    </citation>
    <scope>NUCLEOTIDE SEQUENCE</scope>
    <source>
        <strain evidence="2">KNV1</strain>
    </source>
</reference>
<feature type="coiled-coil region" evidence="1">
    <location>
        <begin position="1172"/>
        <end position="1203"/>
    </location>
</feature>
<protein>
    <submittedName>
        <fullName evidence="2">Uncharacterized protein</fullName>
    </submittedName>
</protein>